<dbReference type="Gene3D" id="3.40.50.1820">
    <property type="entry name" value="alpha/beta hydrolase"/>
    <property type="match status" value="1"/>
</dbReference>
<sequence length="356" mass="38638">MVLSGFKSKLFVTLLASVFTSALTPFDDWPHLRVALQDVSIHLRYFGTGPPILLVHGNPQHSLTWRTIGPILAQNNYTVIVPDNRGAGDSSIPPDGNYTAATSADDLKAVLDFLNITETYVFSHDKGAGIASALAAKYGSSLVKRLGVSEYALPGGYGYEQAATPGYWFDLYQNWQLAFFSVPDAAEFFIRDRERQMLEWYFHHGSYSGPAAFTEDIVNRYASSISKPGFLRAMLGPFAMRTVASDATFFQSTVGATPLAMPVLALGGEASFAASMGPSWGPVVEGLVTDVVPKAGHWIADENPVWVANRFLQFLAEDASSPASVDLSSLDDKVTLTVGYYGTLGFQELAVNQPWP</sequence>
<dbReference type="InterPro" id="IPR000639">
    <property type="entry name" value="Epox_hydrolase-like"/>
</dbReference>
<dbReference type="GO" id="GO:0016787">
    <property type="term" value="F:hydrolase activity"/>
    <property type="evidence" value="ECO:0007669"/>
    <property type="project" value="UniProtKB-KW"/>
</dbReference>
<evidence type="ECO:0000256" key="2">
    <source>
        <dbReference type="ARBA" id="ARBA00038334"/>
    </source>
</evidence>
<evidence type="ECO:0000259" key="4">
    <source>
        <dbReference type="Pfam" id="PF00561"/>
    </source>
</evidence>
<organism evidence="5 6">
    <name type="scientific">Cytospora schulzeri</name>
    <dbReference type="NCBI Taxonomy" id="448051"/>
    <lineage>
        <taxon>Eukaryota</taxon>
        <taxon>Fungi</taxon>
        <taxon>Dikarya</taxon>
        <taxon>Ascomycota</taxon>
        <taxon>Pezizomycotina</taxon>
        <taxon>Sordariomycetes</taxon>
        <taxon>Sordariomycetidae</taxon>
        <taxon>Diaporthales</taxon>
        <taxon>Cytosporaceae</taxon>
        <taxon>Cytospora</taxon>
    </lineage>
</organism>
<proteinExistence type="inferred from homology"/>
<keyword evidence="3" id="KW-0732">Signal</keyword>
<name>A0A423X5U3_9PEZI</name>
<dbReference type="Proteomes" id="UP000283895">
    <property type="component" value="Unassembled WGS sequence"/>
</dbReference>
<accession>A0A423X5U3</accession>
<comment type="caution">
    <text evidence="5">The sequence shown here is derived from an EMBL/GenBank/DDBJ whole genome shotgun (WGS) entry which is preliminary data.</text>
</comment>
<feature type="chain" id="PRO_5019513274" description="AB hydrolase-1 domain-containing protein" evidence="3">
    <location>
        <begin position="23"/>
        <end position="356"/>
    </location>
</feature>
<evidence type="ECO:0000313" key="5">
    <source>
        <dbReference type="EMBL" id="ROW11281.1"/>
    </source>
</evidence>
<evidence type="ECO:0000313" key="6">
    <source>
        <dbReference type="Proteomes" id="UP000283895"/>
    </source>
</evidence>
<dbReference type="OrthoDB" id="408373at2759"/>
<dbReference type="Pfam" id="PF00561">
    <property type="entry name" value="Abhydrolase_1"/>
    <property type="match status" value="1"/>
</dbReference>
<evidence type="ECO:0000256" key="3">
    <source>
        <dbReference type="SAM" id="SignalP"/>
    </source>
</evidence>
<feature type="domain" description="AB hydrolase-1" evidence="4">
    <location>
        <begin position="50"/>
        <end position="199"/>
    </location>
</feature>
<dbReference type="SUPFAM" id="SSF53474">
    <property type="entry name" value="alpha/beta-Hydrolases"/>
    <property type="match status" value="1"/>
</dbReference>
<keyword evidence="6" id="KW-1185">Reference proteome</keyword>
<protein>
    <recommendedName>
        <fullName evidence="4">AB hydrolase-1 domain-containing protein</fullName>
    </recommendedName>
</protein>
<dbReference type="EMBL" id="LKEA01000002">
    <property type="protein sequence ID" value="ROW11281.1"/>
    <property type="molecule type" value="Genomic_DNA"/>
</dbReference>
<reference evidence="5 6" key="1">
    <citation type="submission" date="2015-09" db="EMBL/GenBank/DDBJ databases">
        <title>Host preference determinants of Valsa canker pathogens revealed by comparative genomics.</title>
        <authorList>
            <person name="Yin Z."/>
            <person name="Huang L."/>
        </authorList>
    </citation>
    <scope>NUCLEOTIDE SEQUENCE [LARGE SCALE GENOMIC DNA]</scope>
    <source>
        <strain evidence="5 6">03-1</strain>
    </source>
</reference>
<gene>
    <name evidence="5" type="ORF">VMCG_01469</name>
</gene>
<comment type="similarity">
    <text evidence="2">Belongs to the AB hydrolase superfamily. Epoxide hydrolase family.</text>
</comment>
<feature type="signal peptide" evidence="3">
    <location>
        <begin position="1"/>
        <end position="22"/>
    </location>
</feature>
<dbReference type="PANTHER" id="PTHR43329">
    <property type="entry name" value="EPOXIDE HYDROLASE"/>
    <property type="match status" value="1"/>
</dbReference>
<dbReference type="STRING" id="356882.A0A423X5U3"/>
<dbReference type="PRINTS" id="PR00412">
    <property type="entry name" value="EPOXHYDRLASE"/>
</dbReference>
<evidence type="ECO:0000256" key="1">
    <source>
        <dbReference type="ARBA" id="ARBA00022801"/>
    </source>
</evidence>
<dbReference type="InterPro" id="IPR029058">
    <property type="entry name" value="AB_hydrolase_fold"/>
</dbReference>
<keyword evidence="1" id="KW-0378">Hydrolase</keyword>
<dbReference type="InterPro" id="IPR000073">
    <property type="entry name" value="AB_hydrolase_1"/>
</dbReference>
<dbReference type="AlphaFoldDB" id="A0A423X5U3"/>